<reference evidence="1" key="2">
    <citation type="submission" date="2020-05" db="UniProtKB">
        <authorList>
            <consortium name="EnsemblMetazoa"/>
        </authorList>
    </citation>
    <scope>IDENTIFICATION</scope>
    <source>
        <strain evidence="1">Epiroticus2</strain>
    </source>
</reference>
<evidence type="ECO:0000313" key="2">
    <source>
        <dbReference type="Proteomes" id="UP000075885"/>
    </source>
</evidence>
<evidence type="ECO:0000313" key="1">
    <source>
        <dbReference type="EnsemblMetazoa" id="AEPI011239-PA"/>
    </source>
</evidence>
<keyword evidence="2" id="KW-1185">Reference proteome</keyword>
<dbReference type="EnsemblMetazoa" id="AEPI011239-RA">
    <property type="protein sequence ID" value="AEPI011239-PA"/>
    <property type="gene ID" value="AEPI011239"/>
</dbReference>
<proteinExistence type="predicted"/>
<protein>
    <submittedName>
        <fullName evidence="1">Uncharacterized protein</fullName>
    </submittedName>
</protein>
<name>A0A182PWA2_9DIPT</name>
<accession>A0A182PWA2</accession>
<dbReference type="AlphaFoldDB" id="A0A182PWA2"/>
<dbReference type="VEuPathDB" id="VectorBase:AEPI011239"/>
<reference evidence="2" key="1">
    <citation type="submission" date="2013-03" db="EMBL/GenBank/DDBJ databases">
        <title>The Genome Sequence of Anopheles epiroticus epiroticus2.</title>
        <authorList>
            <consortium name="The Broad Institute Genomics Platform"/>
            <person name="Neafsey D.E."/>
            <person name="Howell P."/>
            <person name="Walker B."/>
            <person name="Young S.K."/>
            <person name="Zeng Q."/>
            <person name="Gargeya S."/>
            <person name="Fitzgerald M."/>
            <person name="Haas B."/>
            <person name="Abouelleil A."/>
            <person name="Allen A.W."/>
            <person name="Alvarado L."/>
            <person name="Arachchi H.M."/>
            <person name="Berlin A.M."/>
            <person name="Chapman S.B."/>
            <person name="Gainer-Dewar J."/>
            <person name="Goldberg J."/>
            <person name="Griggs A."/>
            <person name="Gujja S."/>
            <person name="Hansen M."/>
            <person name="Howarth C."/>
            <person name="Imamovic A."/>
            <person name="Ireland A."/>
            <person name="Larimer J."/>
            <person name="McCowan C."/>
            <person name="Murphy C."/>
            <person name="Pearson M."/>
            <person name="Poon T.W."/>
            <person name="Priest M."/>
            <person name="Roberts A."/>
            <person name="Saif S."/>
            <person name="Shea T."/>
            <person name="Sisk P."/>
            <person name="Sykes S."/>
            <person name="Wortman J."/>
            <person name="Nusbaum C."/>
            <person name="Birren B."/>
        </authorList>
    </citation>
    <scope>NUCLEOTIDE SEQUENCE [LARGE SCALE GENOMIC DNA]</scope>
    <source>
        <strain evidence="2">Epiroticus2</strain>
    </source>
</reference>
<organism evidence="1 2">
    <name type="scientific">Anopheles epiroticus</name>
    <dbReference type="NCBI Taxonomy" id="199890"/>
    <lineage>
        <taxon>Eukaryota</taxon>
        <taxon>Metazoa</taxon>
        <taxon>Ecdysozoa</taxon>
        <taxon>Arthropoda</taxon>
        <taxon>Hexapoda</taxon>
        <taxon>Insecta</taxon>
        <taxon>Pterygota</taxon>
        <taxon>Neoptera</taxon>
        <taxon>Endopterygota</taxon>
        <taxon>Diptera</taxon>
        <taxon>Nematocera</taxon>
        <taxon>Culicoidea</taxon>
        <taxon>Culicidae</taxon>
        <taxon>Anophelinae</taxon>
        <taxon>Anopheles</taxon>
    </lineage>
</organism>
<sequence length="82" mass="9194">MAGGGFDVTFITFTIKGGFVQTVADRNPSFRFLAEPCRFDDDEAYLIEQCLVKVGLEHFVCILTFVHFPDHAYAVRLGSCQN</sequence>
<dbReference type="Proteomes" id="UP000075885">
    <property type="component" value="Unassembled WGS sequence"/>
</dbReference>